<sequence length="145" mass="17119">MGKKYEGGTDIGGWIIPDEDLEKYVGTRNELMLFLEKELAKRFAEIEFGGEGSEDGDYVSAHNQSGWGVFVHFDPQEVERYSSFENKEDYIQEVLFFAEEDYKYYKLPGKLELEGQKGSDDWYDYMSAAYKKRFNKEYPFERLIY</sequence>
<dbReference type="OrthoDB" id="1649489at2"/>
<organism evidence="1 2">
    <name type="scientific">Vagococcus fessus</name>
    <dbReference type="NCBI Taxonomy" id="120370"/>
    <lineage>
        <taxon>Bacteria</taxon>
        <taxon>Bacillati</taxon>
        <taxon>Bacillota</taxon>
        <taxon>Bacilli</taxon>
        <taxon>Lactobacillales</taxon>
        <taxon>Enterococcaceae</taxon>
        <taxon>Vagococcus</taxon>
    </lineage>
</organism>
<name>A0A430A788_9ENTE</name>
<accession>A0A430A788</accession>
<keyword evidence="2" id="KW-1185">Reference proteome</keyword>
<dbReference type="EMBL" id="NGJY01000002">
    <property type="protein sequence ID" value="RSU02993.1"/>
    <property type="molecule type" value="Genomic_DNA"/>
</dbReference>
<reference evidence="1 2" key="1">
    <citation type="submission" date="2017-05" db="EMBL/GenBank/DDBJ databases">
        <title>Vagococcus spp. assemblies.</title>
        <authorList>
            <person name="Gulvik C.A."/>
        </authorList>
    </citation>
    <scope>NUCLEOTIDE SEQUENCE [LARGE SCALE GENOMIC DNA]</scope>
    <source>
        <strain evidence="1 2">CCUG 41755</strain>
    </source>
</reference>
<comment type="caution">
    <text evidence="1">The sequence shown here is derived from an EMBL/GenBank/DDBJ whole genome shotgun (WGS) entry which is preliminary data.</text>
</comment>
<proteinExistence type="predicted"/>
<dbReference type="AlphaFoldDB" id="A0A430A788"/>
<dbReference type="RefSeq" id="WP_126831204.1">
    <property type="nucleotide sequence ID" value="NZ_CBCRYB010000004.1"/>
</dbReference>
<evidence type="ECO:0000313" key="2">
    <source>
        <dbReference type="Proteomes" id="UP000287101"/>
    </source>
</evidence>
<evidence type="ECO:0000313" key="1">
    <source>
        <dbReference type="EMBL" id="RSU02993.1"/>
    </source>
</evidence>
<dbReference type="Proteomes" id="UP000287101">
    <property type="component" value="Unassembled WGS sequence"/>
</dbReference>
<protein>
    <submittedName>
        <fullName evidence="1">Uncharacterized protein</fullName>
    </submittedName>
</protein>
<gene>
    <name evidence="1" type="ORF">CBF31_04510</name>
</gene>